<name>A0A9W6SG34_9ACTN</name>
<proteinExistence type="predicted"/>
<dbReference type="EMBL" id="BSTX01000001">
    <property type="protein sequence ID" value="GLZ76510.1"/>
    <property type="molecule type" value="Genomic_DNA"/>
</dbReference>
<evidence type="ECO:0000313" key="2">
    <source>
        <dbReference type="Proteomes" id="UP001165079"/>
    </source>
</evidence>
<accession>A0A9W6SG34</accession>
<protein>
    <submittedName>
        <fullName evidence="1">Uncharacterized protein</fullName>
    </submittedName>
</protein>
<comment type="caution">
    <text evidence="1">The sequence shown here is derived from an EMBL/GenBank/DDBJ whole genome shotgun (WGS) entry which is preliminary data.</text>
</comment>
<organism evidence="1 2">
    <name type="scientific">Actinorhabdospora filicis</name>
    <dbReference type="NCBI Taxonomy" id="1785913"/>
    <lineage>
        <taxon>Bacteria</taxon>
        <taxon>Bacillati</taxon>
        <taxon>Actinomycetota</taxon>
        <taxon>Actinomycetes</taxon>
        <taxon>Micromonosporales</taxon>
        <taxon>Micromonosporaceae</taxon>
        <taxon>Actinorhabdospora</taxon>
    </lineage>
</organism>
<gene>
    <name evidence="1" type="ORF">Afil01_13170</name>
</gene>
<keyword evidence="2" id="KW-1185">Reference proteome</keyword>
<reference evidence="1" key="1">
    <citation type="submission" date="2023-03" db="EMBL/GenBank/DDBJ databases">
        <title>Actinorhabdospora filicis NBRC 111898.</title>
        <authorList>
            <person name="Ichikawa N."/>
            <person name="Sato H."/>
            <person name="Tonouchi N."/>
        </authorList>
    </citation>
    <scope>NUCLEOTIDE SEQUENCE</scope>
    <source>
        <strain evidence="1">NBRC 111898</strain>
    </source>
</reference>
<dbReference type="Proteomes" id="UP001165079">
    <property type="component" value="Unassembled WGS sequence"/>
</dbReference>
<dbReference type="AlphaFoldDB" id="A0A9W6SG34"/>
<sequence>MVSLSGLPAVREHWAAPGEPILWMLPYRRTTYEMKGRKGDGRPADGLGTKIVKGAGLLALAATAPSDGGSGDGPQPPPAVIAWADRPQCLAAALADLPGESRDRGFWVATPGRFAFLAPPPEPPVRRSLLKQVTGFAQDVVAAFKPEPPFAPGRPIPTVPLTPVLECPWTDGGDIVRKMRRRTVKEPVYRRILLPDGSGFDYYRDAKKSLLPAELTSRLHRIA</sequence>
<evidence type="ECO:0000313" key="1">
    <source>
        <dbReference type="EMBL" id="GLZ76510.1"/>
    </source>
</evidence>